<reference evidence="10" key="1">
    <citation type="journal article" date="2013" name="Nature">
        <title>Pan genome of the phytoplankton Emiliania underpins its global distribution.</title>
        <authorList>
            <person name="Read B.A."/>
            <person name="Kegel J."/>
            <person name="Klute M.J."/>
            <person name="Kuo A."/>
            <person name="Lefebvre S.C."/>
            <person name="Maumus F."/>
            <person name="Mayer C."/>
            <person name="Miller J."/>
            <person name="Monier A."/>
            <person name="Salamov A."/>
            <person name="Young J."/>
            <person name="Aguilar M."/>
            <person name="Claverie J.M."/>
            <person name="Frickenhaus S."/>
            <person name="Gonzalez K."/>
            <person name="Herman E.K."/>
            <person name="Lin Y.C."/>
            <person name="Napier J."/>
            <person name="Ogata H."/>
            <person name="Sarno A.F."/>
            <person name="Shmutz J."/>
            <person name="Schroeder D."/>
            <person name="de Vargas C."/>
            <person name="Verret F."/>
            <person name="von Dassow P."/>
            <person name="Valentin K."/>
            <person name="Van de Peer Y."/>
            <person name="Wheeler G."/>
            <person name="Dacks J.B."/>
            <person name="Delwiche C.F."/>
            <person name="Dyhrman S.T."/>
            <person name="Glockner G."/>
            <person name="John U."/>
            <person name="Richards T."/>
            <person name="Worden A.Z."/>
            <person name="Zhang X."/>
            <person name="Grigoriev I.V."/>
            <person name="Allen A.E."/>
            <person name="Bidle K."/>
            <person name="Borodovsky M."/>
            <person name="Bowler C."/>
            <person name="Brownlee C."/>
            <person name="Cock J.M."/>
            <person name="Elias M."/>
            <person name="Gladyshev V.N."/>
            <person name="Groth M."/>
            <person name="Guda C."/>
            <person name="Hadaegh A."/>
            <person name="Iglesias-Rodriguez M.D."/>
            <person name="Jenkins J."/>
            <person name="Jones B.M."/>
            <person name="Lawson T."/>
            <person name="Leese F."/>
            <person name="Lindquist E."/>
            <person name="Lobanov A."/>
            <person name="Lomsadze A."/>
            <person name="Malik S.B."/>
            <person name="Marsh M.E."/>
            <person name="Mackinder L."/>
            <person name="Mock T."/>
            <person name="Mueller-Roeber B."/>
            <person name="Pagarete A."/>
            <person name="Parker M."/>
            <person name="Probert I."/>
            <person name="Quesneville H."/>
            <person name="Raines C."/>
            <person name="Rensing S.A."/>
            <person name="Riano-Pachon D.M."/>
            <person name="Richier S."/>
            <person name="Rokitta S."/>
            <person name="Shiraiwa Y."/>
            <person name="Soanes D.M."/>
            <person name="van der Giezen M."/>
            <person name="Wahlund T.M."/>
            <person name="Williams B."/>
            <person name="Wilson W."/>
            <person name="Wolfe G."/>
            <person name="Wurch L.L."/>
        </authorList>
    </citation>
    <scope>NUCLEOTIDE SEQUENCE</scope>
</reference>
<dbReference type="InterPro" id="IPR044669">
    <property type="entry name" value="YneE/VCCN1/2-like"/>
</dbReference>
<dbReference type="PANTHER" id="PTHR33281:SF19">
    <property type="entry name" value="VOLTAGE-DEPENDENT ANION CHANNEL-FORMING PROTEIN YNEE"/>
    <property type="match status" value="1"/>
</dbReference>
<keyword evidence="6" id="KW-0406">Ion transport</keyword>
<evidence type="ECO:0008006" key="11">
    <source>
        <dbReference type="Google" id="ProtNLM"/>
    </source>
</evidence>
<dbReference type="STRING" id="2903.R1F0G8"/>
<dbReference type="GO" id="GO:0005886">
    <property type="term" value="C:plasma membrane"/>
    <property type="evidence" value="ECO:0007669"/>
    <property type="project" value="UniProtKB-SubCell"/>
</dbReference>
<keyword evidence="7 8" id="KW-0472">Membrane</keyword>
<evidence type="ECO:0000256" key="8">
    <source>
        <dbReference type="SAM" id="Phobius"/>
    </source>
</evidence>
<dbReference type="OMA" id="STVVGCM"/>
<evidence type="ECO:0000313" key="10">
    <source>
        <dbReference type="Proteomes" id="UP000013827"/>
    </source>
</evidence>
<dbReference type="PaxDb" id="2903-EOD26634"/>
<keyword evidence="10" id="KW-1185">Reference proteome</keyword>
<reference evidence="9" key="2">
    <citation type="submission" date="2024-10" db="UniProtKB">
        <authorList>
            <consortium name="EnsemblProtists"/>
        </authorList>
    </citation>
    <scope>IDENTIFICATION</scope>
</reference>
<evidence type="ECO:0000256" key="3">
    <source>
        <dbReference type="ARBA" id="ARBA00022475"/>
    </source>
</evidence>
<keyword evidence="5 8" id="KW-1133">Transmembrane helix</keyword>
<dbReference type="EnsemblProtists" id="EOD26634">
    <property type="protein sequence ID" value="EOD26634"/>
    <property type="gene ID" value="EMIHUDRAFT_236677"/>
</dbReference>
<keyword evidence="2" id="KW-0813">Transport</keyword>
<dbReference type="AlphaFoldDB" id="A0A0D3JSZ9"/>
<dbReference type="GeneID" id="17272179"/>
<dbReference type="Pfam" id="PF25539">
    <property type="entry name" value="Bestrophin_2"/>
    <property type="match status" value="1"/>
</dbReference>
<dbReference type="RefSeq" id="XP_005779063.1">
    <property type="nucleotide sequence ID" value="XM_005779006.1"/>
</dbReference>
<dbReference type="HOGENOM" id="CLU_680496_0_0_1"/>
<evidence type="ECO:0000256" key="5">
    <source>
        <dbReference type="ARBA" id="ARBA00022989"/>
    </source>
</evidence>
<name>A0A0D3JSZ9_EMIH1</name>
<feature type="transmembrane region" description="Helical" evidence="8">
    <location>
        <begin position="213"/>
        <end position="236"/>
    </location>
</feature>
<dbReference type="KEGG" id="ehx:EMIHUDRAFT_236677"/>
<evidence type="ECO:0000256" key="7">
    <source>
        <dbReference type="ARBA" id="ARBA00023136"/>
    </source>
</evidence>
<keyword evidence="4 8" id="KW-0812">Transmembrane</keyword>
<evidence type="ECO:0000256" key="4">
    <source>
        <dbReference type="ARBA" id="ARBA00022692"/>
    </source>
</evidence>
<organism evidence="9 10">
    <name type="scientific">Emiliania huxleyi (strain CCMP1516)</name>
    <dbReference type="NCBI Taxonomy" id="280463"/>
    <lineage>
        <taxon>Eukaryota</taxon>
        <taxon>Haptista</taxon>
        <taxon>Haptophyta</taxon>
        <taxon>Prymnesiophyceae</taxon>
        <taxon>Isochrysidales</taxon>
        <taxon>Noelaerhabdaceae</taxon>
        <taxon>Emiliania</taxon>
    </lineage>
</organism>
<comment type="subcellular location">
    <subcellularLocation>
        <location evidence="1">Cell membrane</location>
        <topology evidence="1">Multi-pass membrane protein</topology>
    </subcellularLocation>
</comment>
<proteinExistence type="predicted"/>
<dbReference type="GO" id="GO:0005254">
    <property type="term" value="F:chloride channel activity"/>
    <property type="evidence" value="ECO:0007669"/>
    <property type="project" value="InterPro"/>
</dbReference>
<evidence type="ECO:0000313" key="9">
    <source>
        <dbReference type="EnsemblProtists" id="EOD26634"/>
    </source>
</evidence>
<evidence type="ECO:0000256" key="6">
    <source>
        <dbReference type="ARBA" id="ARBA00023065"/>
    </source>
</evidence>
<dbReference type="PANTHER" id="PTHR33281">
    <property type="entry name" value="UPF0187 PROTEIN YNEE"/>
    <property type="match status" value="1"/>
</dbReference>
<protein>
    <recommendedName>
        <fullName evidence="11">Bestrophin homolog</fullName>
    </recommendedName>
</protein>
<sequence length="326" mass="37148">MLTSIRRIAKESPTLQHTETWFETLVSGREYLPTRMWWAYDRWWEARKLWGQIVNSTRNVASNAAVFMTDLERKRRVIKATICFAWCTKASLRGVRPTSDEIAELASEEMLTAMVTPYVVPLGRRPTLHLEPSEYEKALLEQGEPYDHLPMMMAGVRDELDETVGAKGSAAEVHEGWKIVIGNDIKSLVDALGGCERIQKTPMPFGYLAQQRIFMLIWLCRWASIAVCAVVSFIMLKVDNIGIEIEHPFGTGRRALLSRRRALLSQRFSPAAGRFAALRPLPTHPLEARGAEHDLPLEAICITIEKNLLEILRRAESRELRPEVER</sequence>
<accession>A0A0D3JSZ9</accession>
<keyword evidence="3" id="KW-1003">Cell membrane</keyword>
<evidence type="ECO:0000256" key="2">
    <source>
        <dbReference type="ARBA" id="ARBA00022448"/>
    </source>
</evidence>
<dbReference type="Proteomes" id="UP000013827">
    <property type="component" value="Unassembled WGS sequence"/>
</dbReference>
<evidence type="ECO:0000256" key="1">
    <source>
        <dbReference type="ARBA" id="ARBA00004651"/>
    </source>
</evidence>